<evidence type="ECO:0000313" key="3">
    <source>
        <dbReference type="Proteomes" id="UP000247727"/>
    </source>
</evidence>
<keyword evidence="1" id="KW-1133">Transmembrane helix</keyword>
<keyword evidence="1" id="KW-0812">Transmembrane</keyword>
<keyword evidence="3" id="KW-1185">Reference proteome</keyword>
<dbReference type="EMBL" id="QJTK01000001">
    <property type="protein sequence ID" value="PYF12821.1"/>
    <property type="molecule type" value="Genomic_DNA"/>
</dbReference>
<accession>A0A318UA85</accession>
<sequence length="1122" mass="118318">MNETNDISDLGGPPREHETAAPSLLAWPRRRLGIWLVLGLALLAAMLAVATVALTHLPVPVPHALVSRIEARANAALAGRMVLHVGSASLVIEEGFAPEVRLGMVQIAQPSGLPLAVLPELRTRLRPEELLRGRVLPQRLQIAGASVALFRGADGRIDLNLGNGGAIKLDLTDPLKVTDSIEAIFATPALQGVTEVSAEDLHIRMVDERLERIWEVSQGRFRLTQTAEAIGLTLAFDVGAKDALPAQVALTASTQKHSPAAEFGAAVTGMPAADLAVQSPALAVLRTLDAPISGTLRSGITEEGVVRQLDASLHIGQGALQPSEAVKPVPFDAADLRLSYQPHSGVVEISRLDLQSRALRLAATGTVRLADFEKGLPREALAQVTLSDIASDPEGLFEKPARFSQGAIDLRLRLDPFRVDLGQVQLVEGSRRISAKGQVLAGPAGWRVAFDAGVGAISSADLLALWPKSLVPPTREWLAENVATGELRNVHAALRLVPKVPPRLELGYEFRGAEVKVLRTLPPVREGRGFAGITENKHTLMVEEGTLQAPSGGQIEVADSVMTVPDIREKPARAEVKLVTRAPIPAALSLLDQEPFHFMSKAGRGTDIATGWAEARTQLRFQMKKRILTEDVDFQVAARLTDVVSDKIVPGHTLTSPRLTLTADRAGMVISGAGTFDIVPFQGRWAQRFGPEFRGISRVDGFVEVTPEGLDHFKIALPKGSVLGEGWGSLVIDLHKDQVPAYRFASDLKGLKLAIPEVGWSKGAAATGRIEVAGHLGPVASVDSLKASAPGIAAEGRLQISDKGFEKAIFSKLAIGKWFDGVVDLIGRGKGRVPDVKVHSGWLDLRSASFGGAAAGGGTGGAGRAGAGGGAATGAGNRIDAQLDRLTVSSGIALTPLSGQFTSKSGFSGDFRGRVNGGPEVTGAVLPTGNGRSAVRITGPDAGAALAAAGVFSKARGGTLDLTLMPVETKSYDGRLAVSNLRVKDAPVLASMLSAASVIGLLEQLNGEGILFSDVSGRFHLSPQGVSVTSGQAVGASMGVTMNGNYYPDTKAIDMQGVVTPFYLVNAIGQIFARKGEGLFGFNYRMRGTSDAPRIAINPLSIFTPGMFREIFRRAPPKLVTE</sequence>
<proteinExistence type="predicted"/>
<comment type="caution">
    <text evidence="2">The sequence shown here is derived from an EMBL/GenBank/DDBJ whole genome shotgun (WGS) entry which is preliminary data.</text>
</comment>
<organism evidence="2 3">
    <name type="scientific">Rhodobacter viridis</name>
    <dbReference type="NCBI Taxonomy" id="1054202"/>
    <lineage>
        <taxon>Bacteria</taxon>
        <taxon>Pseudomonadati</taxon>
        <taxon>Pseudomonadota</taxon>
        <taxon>Alphaproteobacteria</taxon>
        <taxon>Rhodobacterales</taxon>
        <taxon>Rhodobacter group</taxon>
        <taxon>Rhodobacter</taxon>
    </lineage>
</organism>
<gene>
    <name evidence="2" type="ORF">C8J30_101202</name>
</gene>
<evidence type="ECO:0000256" key="1">
    <source>
        <dbReference type="SAM" id="Phobius"/>
    </source>
</evidence>
<reference evidence="2 3" key="1">
    <citation type="submission" date="2018-06" db="EMBL/GenBank/DDBJ databases">
        <title>Genomic Encyclopedia of Type Strains, Phase III (KMG-III): the genomes of soil and plant-associated and newly described type strains.</title>
        <authorList>
            <person name="Whitman W."/>
        </authorList>
    </citation>
    <scope>NUCLEOTIDE SEQUENCE [LARGE SCALE GENOMIC DNA]</scope>
    <source>
        <strain evidence="2 3">JA737</strain>
    </source>
</reference>
<dbReference type="Proteomes" id="UP000247727">
    <property type="component" value="Unassembled WGS sequence"/>
</dbReference>
<feature type="transmembrane region" description="Helical" evidence="1">
    <location>
        <begin position="32"/>
        <end position="54"/>
    </location>
</feature>
<dbReference type="AlphaFoldDB" id="A0A318UA85"/>
<protein>
    <submittedName>
        <fullName evidence="2">AsmA-like protein</fullName>
    </submittedName>
</protein>
<evidence type="ECO:0000313" key="2">
    <source>
        <dbReference type="EMBL" id="PYF12821.1"/>
    </source>
</evidence>
<dbReference type="OrthoDB" id="7161641at2"/>
<name>A0A318UA85_9RHOB</name>
<keyword evidence="1" id="KW-0472">Membrane</keyword>